<sequence length="77" mass="8718">MTASDRVRVSVSTGATRCERRTCPFTAMISIHINDRSINRTYDMCWLHWRNLVALHANGGASVHYEDQAVELIARAN</sequence>
<keyword evidence="2" id="KW-1185">Reference proteome</keyword>
<dbReference type="AlphaFoldDB" id="A0A9W6UUJ8"/>
<dbReference type="Proteomes" id="UP001165124">
    <property type="component" value="Unassembled WGS sequence"/>
</dbReference>
<comment type="caution">
    <text evidence="1">The sequence shown here is derived from an EMBL/GenBank/DDBJ whole genome shotgun (WGS) entry which is preliminary data.</text>
</comment>
<evidence type="ECO:0000313" key="1">
    <source>
        <dbReference type="EMBL" id="GLW63994.1"/>
    </source>
</evidence>
<evidence type="ECO:0000313" key="2">
    <source>
        <dbReference type="Proteomes" id="UP001165124"/>
    </source>
</evidence>
<organism evidence="1 2">
    <name type="scientific">Actinomadura rubrobrunea</name>
    <dbReference type="NCBI Taxonomy" id="115335"/>
    <lineage>
        <taxon>Bacteria</taxon>
        <taxon>Bacillati</taxon>
        <taxon>Actinomycetota</taxon>
        <taxon>Actinomycetes</taxon>
        <taxon>Streptosporangiales</taxon>
        <taxon>Thermomonosporaceae</taxon>
        <taxon>Actinomadura</taxon>
    </lineage>
</organism>
<protein>
    <submittedName>
        <fullName evidence="1">Uncharacterized protein</fullName>
    </submittedName>
</protein>
<proteinExistence type="predicted"/>
<name>A0A9W6UUJ8_9ACTN</name>
<reference evidence="1" key="1">
    <citation type="submission" date="2023-02" db="EMBL/GenBank/DDBJ databases">
        <title>Actinomadura rubrobrunea NBRC 14622.</title>
        <authorList>
            <person name="Ichikawa N."/>
            <person name="Sato H."/>
            <person name="Tonouchi N."/>
        </authorList>
    </citation>
    <scope>NUCLEOTIDE SEQUENCE</scope>
    <source>
        <strain evidence="1">NBRC 14622</strain>
    </source>
</reference>
<accession>A0A9W6UUJ8</accession>
<gene>
    <name evidence="1" type="ORF">Arub01_22380</name>
</gene>
<dbReference type="EMBL" id="BSRZ01000004">
    <property type="protein sequence ID" value="GLW63994.1"/>
    <property type="molecule type" value="Genomic_DNA"/>
</dbReference>